<dbReference type="STRING" id="1648404.CP97_04395"/>
<organism evidence="1 2">
    <name type="scientific">Aurantiacibacter atlanticus</name>
    <dbReference type="NCBI Taxonomy" id="1648404"/>
    <lineage>
        <taxon>Bacteria</taxon>
        <taxon>Pseudomonadati</taxon>
        <taxon>Pseudomonadota</taxon>
        <taxon>Alphaproteobacteria</taxon>
        <taxon>Sphingomonadales</taxon>
        <taxon>Erythrobacteraceae</taxon>
        <taxon>Aurantiacibacter</taxon>
    </lineage>
</organism>
<dbReference type="Proteomes" id="UP000059113">
    <property type="component" value="Chromosome"/>
</dbReference>
<dbReference type="KEGG" id="ery:CP97_04395"/>
<dbReference type="RefSeq" id="WP_048884953.1">
    <property type="nucleotide sequence ID" value="NZ_CP011310.1"/>
</dbReference>
<evidence type="ECO:0000313" key="2">
    <source>
        <dbReference type="Proteomes" id="UP000059113"/>
    </source>
</evidence>
<dbReference type="EMBL" id="CP011310">
    <property type="protein sequence ID" value="AKQ41434.1"/>
    <property type="molecule type" value="Genomic_DNA"/>
</dbReference>
<dbReference type="AlphaFoldDB" id="A0A0H4VEB4"/>
<dbReference type="InterPro" id="IPR029044">
    <property type="entry name" value="Nucleotide-diphossugar_trans"/>
</dbReference>
<accession>A0A0H4VEB4</accession>
<dbReference type="PATRIC" id="fig|1648404.4.peg.923"/>
<dbReference type="OrthoDB" id="9798250at2"/>
<reference evidence="2" key="2">
    <citation type="submission" date="2015-04" db="EMBL/GenBank/DDBJ databases">
        <title>The complete genome sequence of Erythrobacter sp. s21-N3.</title>
        <authorList>
            <person name="Zhuang L."/>
            <person name="Liu Y."/>
            <person name="Shao Z."/>
        </authorList>
    </citation>
    <scope>NUCLEOTIDE SEQUENCE [LARGE SCALE GENOMIC DNA]</scope>
    <source>
        <strain evidence="2">s21-N3</strain>
    </source>
</reference>
<dbReference type="PANTHER" id="PTHR36529:SF1">
    <property type="entry name" value="GLYCOSYLTRANSFERASE"/>
    <property type="match status" value="1"/>
</dbReference>
<dbReference type="AntiFam" id="ANF00252">
    <property type="entry name" value="Shadow ORF (formerly DUF1590)"/>
</dbReference>
<dbReference type="NCBIfam" id="TIGR04282">
    <property type="entry name" value="glyco_like_cofC"/>
    <property type="match status" value="1"/>
</dbReference>
<gene>
    <name evidence="1" type="ORF">CP97_04395</name>
</gene>
<dbReference type="Gene3D" id="3.90.550.10">
    <property type="entry name" value="Spore Coat Polysaccharide Biosynthesis Protein SpsA, Chain A"/>
    <property type="match status" value="1"/>
</dbReference>
<reference evidence="1 2" key="1">
    <citation type="journal article" date="2015" name="Int. J. Syst. Evol. Microbiol.">
        <title>Erythrobacter atlanticus sp. nov., a bacterium from ocean sediment able to degrade polycyclic aromatic hydrocarbons.</title>
        <authorList>
            <person name="Zhuang L."/>
            <person name="Liu Y."/>
            <person name="Wang L."/>
            <person name="Wang W."/>
            <person name="Shao Z."/>
        </authorList>
    </citation>
    <scope>NUCLEOTIDE SEQUENCE [LARGE SCALE GENOMIC DNA]</scope>
    <source>
        <strain evidence="2">s21-N3</strain>
    </source>
</reference>
<sequence length="194" mass="21222">MVHPPPTISLFAKFPTPGAAKTRLAPALGDEGAAQIHRLLVERTIAVLQASGLPFVVRTTGAEQGEFANWLGADFLLEDQGTDDLGARLARVVPPAIVLGADIPDLEVQHLHDAAHALEDVPVVIGPARDGGYYLLGFREDMPFLWGNMAWGTETVLKRTEARLEQRNIAYRLLETLDDCDRPEDLSNWPDLVP</sequence>
<proteinExistence type="predicted"/>
<evidence type="ECO:0008006" key="3">
    <source>
        <dbReference type="Google" id="ProtNLM"/>
    </source>
</evidence>
<dbReference type="SUPFAM" id="SSF53448">
    <property type="entry name" value="Nucleotide-diphospho-sugar transferases"/>
    <property type="match status" value="1"/>
</dbReference>
<dbReference type="Pfam" id="PF09837">
    <property type="entry name" value="DUF2064"/>
    <property type="match status" value="1"/>
</dbReference>
<dbReference type="InterPro" id="IPR018641">
    <property type="entry name" value="Trfase_1_rSAM/seldom-assoc"/>
</dbReference>
<evidence type="ECO:0000313" key="1">
    <source>
        <dbReference type="EMBL" id="AKQ41434.1"/>
    </source>
</evidence>
<keyword evidence="2" id="KW-1185">Reference proteome</keyword>
<name>A0A0H4VEB4_9SPHN</name>
<protein>
    <recommendedName>
        <fullName evidence="3">Glycosyltransferase</fullName>
    </recommendedName>
</protein>
<dbReference type="PANTHER" id="PTHR36529">
    <property type="entry name" value="SLL1095 PROTEIN"/>
    <property type="match status" value="1"/>
</dbReference>